<comment type="subcellular location">
    <subcellularLocation>
        <location evidence="2">Cell membrane</location>
    </subcellularLocation>
</comment>
<dbReference type="InterPro" id="IPR036097">
    <property type="entry name" value="HisK_dim/P_sf"/>
</dbReference>
<dbReference type="InterPro" id="IPR005467">
    <property type="entry name" value="His_kinase_dom"/>
</dbReference>
<keyword evidence="8 11" id="KW-1133">Transmembrane helix</keyword>
<comment type="caution">
    <text evidence="14">The sequence shown here is derived from an EMBL/GenBank/DDBJ whole genome shotgun (WGS) entry which is preliminary data.</text>
</comment>
<reference evidence="14 15" key="1">
    <citation type="submission" date="2023-05" db="EMBL/GenBank/DDBJ databases">
        <title>Draft genome sequence of Streptomyces sp. B-S-A8 isolated from a cave soil in Thailand.</title>
        <authorList>
            <person name="Chamroensaksri N."/>
            <person name="Muangham S."/>
        </authorList>
    </citation>
    <scope>NUCLEOTIDE SEQUENCE [LARGE SCALE GENOMIC DNA]</scope>
    <source>
        <strain evidence="14 15">B-S-A8</strain>
    </source>
</reference>
<dbReference type="PRINTS" id="PR00344">
    <property type="entry name" value="BCTRLSENSOR"/>
</dbReference>
<dbReference type="SUPFAM" id="SSF55874">
    <property type="entry name" value="ATPase domain of HSP90 chaperone/DNA topoisomerase II/histidine kinase"/>
    <property type="match status" value="1"/>
</dbReference>
<dbReference type="SMART" id="SM00304">
    <property type="entry name" value="HAMP"/>
    <property type="match status" value="1"/>
</dbReference>
<dbReference type="CDD" id="cd06225">
    <property type="entry name" value="HAMP"/>
    <property type="match status" value="1"/>
</dbReference>
<evidence type="ECO:0000256" key="10">
    <source>
        <dbReference type="ARBA" id="ARBA00023136"/>
    </source>
</evidence>
<keyword evidence="10 11" id="KW-0472">Membrane</keyword>
<dbReference type="Pfam" id="PF00672">
    <property type="entry name" value="HAMP"/>
    <property type="match status" value="1"/>
</dbReference>
<gene>
    <name evidence="14" type="ORF">QIS99_00170</name>
</gene>
<evidence type="ECO:0000259" key="12">
    <source>
        <dbReference type="PROSITE" id="PS50109"/>
    </source>
</evidence>
<keyword evidence="7 14" id="KW-0418">Kinase</keyword>
<protein>
    <recommendedName>
        <fullName evidence="3">histidine kinase</fullName>
        <ecNumber evidence="3">2.7.13.3</ecNumber>
    </recommendedName>
</protein>
<evidence type="ECO:0000256" key="8">
    <source>
        <dbReference type="ARBA" id="ARBA00022989"/>
    </source>
</evidence>
<dbReference type="Proteomes" id="UP001224661">
    <property type="component" value="Unassembled WGS sequence"/>
</dbReference>
<proteinExistence type="predicted"/>
<evidence type="ECO:0000256" key="1">
    <source>
        <dbReference type="ARBA" id="ARBA00000085"/>
    </source>
</evidence>
<comment type="catalytic activity">
    <reaction evidence="1">
        <text>ATP + protein L-histidine = ADP + protein N-phospho-L-histidine.</text>
        <dbReference type="EC" id="2.7.13.3"/>
    </reaction>
</comment>
<keyword evidence="9" id="KW-0902">Two-component regulatory system</keyword>
<evidence type="ECO:0000256" key="4">
    <source>
        <dbReference type="ARBA" id="ARBA00022553"/>
    </source>
</evidence>
<keyword evidence="5" id="KW-0808">Transferase</keyword>
<dbReference type="SUPFAM" id="SSF47384">
    <property type="entry name" value="Homodimeric domain of signal transducing histidine kinase"/>
    <property type="match status" value="1"/>
</dbReference>
<dbReference type="EMBL" id="JASCIR010000001">
    <property type="protein sequence ID" value="MDI3384644.1"/>
    <property type="molecule type" value="Genomic_DNA"/>
</dbReference>
<keyword evidence="4" id="KW-0597">Phosphoprotein</keyword>
<evidence type="ECO:0000256" key="9">
    <source>
        <dbReference type="ARBA" id="ARBA00023012"/>
    </source>
</evidence>
<dbReference type="PROSITE" id="PS50109">
    <property type="entry name" value="HIS_KIN"/>
    <property type="match status" value="1"/>
</dbReference>
<keyword evidence="6 11" id="KW-0812">Transmembrane</keyword>
<dbReference type="PANTHER" id="PTHR45436">
    <property type="entry name" value="SENSOR HISTIDINE KINASE YKOH"/>
    <property type="match status" value="1"/>
</dbReference>
<dbReference type="InterPro" id="IPR036890">
    <property type="entry name" value="HATPase_C_sf"/>
</dbReference>
<feature type="domain" description="Histidine kinase" evidence="12">
    <location>
        <begin position="229"/>
        <end position="423"/>
    </location>
</feature>
<evidence type="ECO:0000256" key="2">
    <source>
        <dbReference type="ARBA" id="ARBA00004236"/>
    </source>
</evidence>
<dbReference type="Gene3D" id="1.10.287.130">
    <property type="match status" value="1"/>
</dbReference>
<dbReference type="Pfam" id="PF02518">
    <property type="entry name" value="HATPase_c"/>
    <property type="match status" value="1"/>
</dbReference>
<dbReference type="EC" id="2.7.13.3" evidence="3"/>
<dbReference type="CDD" id="cd00082">
    <property type="entry name" value="HisKA"/>
    <property type="match status" value="1"/>
</dbReference>
<evidence type="ECO:0000256" key="5">
    <source>
        <dbReference type="ARBA" id="ARBA00022679"/>
    </source>
</evidence>
<dbReference type="PANTHER" id="PTHR45436:SF5">
    <property type="entry name" value="SENSOR HISTIDINE KINASE TRCS"/>
    <property type="match status" value="1"/>
</dbReference>
<dbReference type="InterPro" id="IPR003660">
    <property type="entry name" value="HAMP_dom"/>
</dbReference>
<dbReference type="RefSeq" id="WP_282509100.1">
    <property type="nucleotide sequence ID" value="NZ_JASCIR010000001.1"/>
</dbReference>
<accession>A0ABT6RJP6</accession>
<dbReference type="GO" id="GO:0016301">
    <property type="term" value="F:kinase activity"/>
    <property type="evidence" value="ECO:0007669"/>
    <property type="project" value="UniProtKB-KW"/>
</dbReference>
<evidence type="ECO:0000313" key="14">
    <source>
        <dbReference type="EMBL" id="MDI3384644.1"/>
    </source>
</evidence>
<dbReference type="InterPro" id="IPR003661">
    <property type="entry name" value="HisK_dim/P_dom"/>
</dbReference>
<dbReference type="Gene3D" id="3.30.565.10">
    <property type="entry name" value="Histidine kinase-like ATPase, C-terminal domain"/>
    <property type="match status" value="1"/>
</dbReference>
<organism evidence="14 15">
    <name type="scientific">Streptomyces solicavernae</name>
    <dbReference type="NCBI Taxonomy" id="3043614"/>
    <lineage>
        <taxon>Bacteria</taxon>
        <taxon>Bacillati</taxon>
        <taxon>Actinomycetota</taxon>
        <taxon>Actinomycetes</taxon>
        <taxon>Kitasatosporales</taxon>
        <taxon>Streptomycetaceae</taxon>
        <taxon>Streptomyces</taxon>
    </lineage>
</organism>
<evidence type="ECO:0000313" key="15">
    <source>
        <dbReference type="Proteomes" id="UP001224661"/>
    </source>
</evidence>
<evidence type="ECO:0000256" key="3">
    <source>
        <dbReference type="ARBA" id="ARBA00012438"/>
    </source>
</evidence>
<dbReference type="SMART" id="SM00387">
    <property type="entry name" value="HATPase_c"/>
    <property type="match status" value="1"/>
</dbReference>
<dbReference type="InterPro" id="IPR004358">
    <property type="entry name" value="Sig_transdc_His_kin-like_C"/>
</dbReference>
<dbReference type="SMART" id="SM00388">
    <property type="entry name" value="HisKA"/>
    <property type="match status" value="1"/>
</dbReference>
<feature type="domain" description="HAMP" evidence="13">
    <location>
        <begin position="169"/>
        <end position="221"/>
    </location>
</feature>
<evidence type="ECO:0000256" key="7">
    <source>
        <dbReference type="ARBA" id="ARBA00022777"/>
    </source>
</evidence>
<evidence type="ECO:0000256" key="6">
    <source>
        <dbReference type="ARBA" id="ARBA00022692"/>
    </source>
</evidence>
<dbReference type="PROSITE" id="PS50885">
    <property type="entry name" value="HAMP"/>
    <property type="match status" value="1"/>
</dbReference>
<name>A0ABT6RJP6_9ACTN</name>
<sequence length="432" mass="44570">MRRWLLVLTAATTALVLAALLVPLALLTRTHAAERATAEATARAQYVASGAGAVLGTGAAESFVDGANSASGPATSVILADGRVLGAPARVSDAVRLARRGRAFTYAAPDGGRLVLVPVQGPREGTAVVQVALTKGQLYEGMLASWLILAGIGLGLVLVGLLIADRLGARLVGSARRLAGVAERLSDGDLTARAAPSGPPELQLVAAELNHLAARIDDLLTAERENAADLAHRLRTPMAALRLDAEGLRDPAEGERITASAAALEQQVDEVIRRARKPLRTRPERSDLARVARERAAFWLPLAEDQGRELTVSTGGVGLWVAVAEDDLGAALDALIGNVLDHTPQGTAFRVMAGPGPQGSVRLEVADEGPGFGGAAPERGASGAGSTGLGLDIVRRTAKEAGGRCAVDGAGGARVTLFFPRTAQMFPRTAQN</sequence>
<keyword evidence="15" id="KW-1185">Reference proteome</keyword>
<dbReference type="InterPro" id="IPR050428">
    <property type="entry name" value="TCS_sensor_his_kinase"/>
</dbReference>
<dbReference type="InterPro" id="IPR003594">
    <property type="entry name" value="HATPase_dom"/>
</dbReference>
<feature type="transmembrane region" description="Helical" evidence="11">
    <location>
        <begin position="143"/>
        <end position="164"/>
    </location>
</feature>
<evidence type="ECO:0000256" key="11">
    <source>
        <dbReference type="SAM" id="Phobius"/>
    </source>
</evidence>
<evidence type="ECO:0000259" key="13">
    <source>
        <dbReference type="PROSITE" id="PS50885"/>
    </source>
</evidence>